<protein>
    <submittedName>
        <fullName evidence="1">Uncharacterized protein</fullName>
    </submittedName>
</protein>
<evidence type="ECO:0000313" key="2">
    <source>
        <dbReference type="Proteomes" id="UP000269573"/>
    </source>
</evidence>
<dbReference type="Proteomes" id="UP000269573">
    <property type="component" value="Unassembled WGS sequence"/>
</dbReference>
<reference evidence="1 2" key="1">
    <citation type="submission" date="2018-10" db="EMBL/GenBank/DDBJ databases">
        <title>Phylogenomics of Brevibacillus.</title>
        <authorList>
            <person name="Dunlap C."/>
        </authorList>
    </citation>
    <scope>NUCLEOTIDE SEQUENCE [LARGE SCALE GENOMIC DNA]</scope>
    <source>
        <strain evidence="1 2">JCM 15774</strain>
    </source>
</reference>
<dbReference type="AlphaFoldDB" id="A0A3M8D761"/>
<proteinExistence type="predicted"/>
<comment type="caution">
    <text evidence="1">The sequence shown here is derived from an EMBL/GenBank/DDBJ whole genome shotgun (WGS) entry which is preliminary data.</text>
</comment>
<keyword evidence="2" id="KW-1185">Reference proteome</keyword>
<sequence>MAAKTNFIPGKRSRETGNQLPPFFSLFFFRLLLSISLTLQRSIVNEERVPLSADSILML</sequence>
<gene>
    <name evidence="1" type="ORF">EDM59_19535</name>
</gene>
<accession>A0A3M8D761</accession>
<dbReference type="EMBL" id="RHHU01000011">
    <property type="protein sequence ID" value="RNB83227.1"/>
    <property type="molecule type" value="Genomic_DNA"/>
</dbReference>
<evidence type="ECO:0000313" key="1">
    <source>
        <dbReference type="EMBL" id="RNB83227.1"/>
    </source>
</evidence>
<organism evidence="1 2">
    <name type="scientific">Brevibacillus nitrificans</name>
    <dbReference type="NCBI Taxonomy" id="651560"/>
    <lineage>
        <taxon>Bacteria</taxon>
        <taxon>Bacillati</taxon>
        <taxon>Bacillota</taxon>
        <taxon>Bacilli</taxon>
        <taxon>Bacillales</taxon>
        <taxon>Paenibacillaceae</taxon>
        <taxon>Brevibacillus</taxon>
    </lineage>
</organism>
<name>A0A3M8D761_9BACL</name>